<dbReference type="GO" id="GO:0003677">
    <property type="term" value="F:DNA binding"/>
    <property type="evidence" value="ECO:0007669"/>
    <property type="project" value="UniProtKB-KW"/>
</dbReference>
<dbReference type="FunFam" id="1.10.486.10:FF:000003">
    <property type="entry name" value="ATP-dependent DNA helicase"/>
    <property type="match status" value="1"/>
</dbReference>
<evidence type="ECO:0000256" key="2">
    <source>
        <dbReference type="ARBA" id="ARBA00022741"/>
    </source>
</evidence>
<dbReference type="PANTHER" id="PTHR11070:SF2">
    <property type="entry name" value="ATP-DEPENDENT DNA HELICASE SRS2"/>
    <property type="match status" value="1"/>
</dbReference>
<keyword evidence="3 12" id="KW-0378">Hydrolase</keyword>
<dbReference type="KEGG" id="amuc:Pan181_17710"/>
<dbReference type="PROSITE" id="PS51217">
    <property type="entry name" value="UVRD_HELICASE_CTER"/>
    <property type="match status" value="1"/>
</dbReference>
<dbReference type="Pfam" id="PF13361">
    <property type="entry name" value="UvrD_C"/>
    <property type="match status" value="1"/>
</dbReference>
<dbReference type="InterPro" id="IPR013986">
    <property type="entry name" value="DExx_box_DNA_helicase_dom_sf"/>
</dbReference>
<dbReference type="GO" id="GO:0005524">
    <property type="term" value="F:ATP binding"/>
    <property type="evidence" value="ECO:0007669"/>
    <property type="project" value="UniProtKB-UniRule"/>
</dbReference>
<dbReference type="InterPro" id="IPR014017">
    <property type="entry name" value="DNA_helicase_UvrD-like_C"/>
</dbReference>
<dbReference type="InterPro" id="IPR000212">
    <property type="entry name" value="DNA_helicase_UvrD/REP"/>
</dbReference>
<evidence type="ECO:0000256" key="7">
    <source>
        <dbReference type="ARBA" id="ARBA00023235"/>
    </source>
</evidence>
<evidence type="ECO:0000313" key="15">
    <source>
        <dbReference type="EMBL" id="QDU55579.1"/>
    </source>
</evidence>
<keyword evidence="4 12" id="KW-0347">Helicase</keyword>
<evidence type="ECO:0000256" key="10">
    <source>
        <dbReference type="ARBA" id="ARBA00034923"/>
    </source>
</evidence>
<comment type="catalytic activity">
    <reaction evidence="8">
        <text>Couples ATP hydrolysis with the unwinding of duplex DNA by translocating in the 3'-5' direction.</text>
        <dbReference type="EC" id="5.6.2.4"/>
    </reaction>
</comment>
<evidence type="ECO:0000256" key="3">
    <source>
        <dbReference type="ARBA" id="ARBA00022801"/>
    </source>
</evidence>
<comment type="catalytic activity">
    <reaction evidence="11">
        <text>ATP + H2O = ADP + phosphate + H(+)</text>
        <dbReference type="Rhea" id="RHEA:13065"/>
        <dbReference type="ChEBI" id="CHEBI:15377"/>
        <dbReference type="ChEBI" id="CHEBI:15378"/>
        <dbReference type="ChEBI" id="CHEBI:30616"/>
        <dbReference type="ChEBI" id="CHEBI:43474"/>
        <dbReference type="ChEBI" id="CHEBI:456216"/>
        <dbReference type="EC" id="5.6.2.4"/>
    </reaction>
</comment>
<protein>
    <recommendedName>
        <fullName evidence="9">DNA 3'-5' helicase</fullName>
        <ecNumber evidence="9">5.6.2.4</ecNumber>
    </recommendedName>
    <alternativeName>
        <fullName evidence="10">DNA 3'-5' helicase II</fullName>
    </alternativeName>
</protein>
<gene>
    <name evidence="15" type="primary">pcrA_2</name>
    <name evidence="15" type="ORF">Pan181_17710</name>
</gene>
<evidence type="ECO:0000256" key="4">
    <source>
        <dbReference type="ARBA" id="ARBA00022806"/>
    </source>
</evidence>
<keyword evidence="16" id="KW-1185">Reference proteome</keyword>
<name>A0A518ALI1_9BACT</name>
<dbReference type="GO" id="GO:0000725">
    <property type="term" value="P:recombinational repair"/>
    <property type="evidence" value="ECO:0007669"/>
    <property type="project" value="TreeGrafter"/>
</dbReference>
<dbReference type="EMBL" id="CP036278">
    <property type="protein sequence ID" value="QDU55579.1"/>
    <property type="molecule type" value="Genomic_DNA"/>
</dbReference>
<evidence type="ECO:0000256" key="12">
    <source>
        <dbReference type="PROSITE-ProRule" id="PRU00560"/>
    </source>
</evidence>
<keyword evidence="7" id="KW-0413">Isomerase</keyword>
<evidence type="ECO:0000259" key="13">
    <source>
        <dbReference type="PROSITE" id="PS51198"/>
    </source>
</evidence>
<evidence type="ECO:0000256" key="11">
    <source>
        <dbReference type="ARBA" id="ARBA00048988"/>
    </source>
</evidence>
<dbReference type="AlphaFoldDB" id="A0A518ALI1"/>
<reference evidence="15 16" key="1">
    <citation type="submission" date="2019-02" db="EMBL/GenBank/DDBJ databases">
        <title>Deep-cultivation of Planctomycetes and their phenomic and genomic characterization uncovers novel biology.</title>
        <authorList>
            <person name="Wiegand S."/>
            <person name="Jogler M."/>
            <person name="Boedeker C."/>
            <person name="Pinto D."/>
            <person name="Vollmers J."/>
            <person name="Rivas-Marin E."/>
            <person name="Kohn T."/>
            <person name="Peeters S.H."/>
            <person name="Heuer A."/>
            <person name="Rast P."/>
            <person name="Oberbeckmann S."/>
            <person name="Bunk B."/>
            <person name="Jeske O."/>
            <person name="Meyerdierks A."/>
            <person name="Storesund J.E."/>
            <person name="Kallscheuer N."/>
            <person name="Luecker S."/>
            <person name="Lage O.M."/>
            <person name="Pohl T."/>
            <person name="Merkel B.J."/>
            <person name="Hornburger P."/>
            <person name="Mueller R.-W."/>
            <person name="Bruemmer F."/>
            <person name="Labrenz M."/>
            <person name="Spormann A.M."/>
            <person name="Op den Camp H."/>
            <person name="Overmann J."/>
            <person name="Amann R."/>
            <person name="Jetten M.S.M."/>
            <person name="Mascher T."/>
            <person name="Medema M.H."/>
            <person name="Devos D.P."/>
            <person name="Kaster A.-K."/>
            <person name="Ovreas L."/>
            <person name="Rohde M."/>
            <person name="Galperin M.Y."/>
            <person name="Jogler C."/>
        </authorList>
    </citation>
    <scope>NUCLEOTIDE SEQUENCE [LARGE SCALE GENOMIC DNA]</scope>
    <source>
        <strain evidence="15 16">Pan181</strain>
    </source>
</reference>
<dbReference type="GO" id="GO:0005829">
    <property type="term" value="C:cytosol"/>
    <property type="evidence" value="ECO:0007669"/>
    <property type="project" value="TreeGrafter"/>
</dbReference>
<dbReference type="PANTHER" id="PTHR11070">
    <property type="entry name" value="UVRD / RECB / PCRA DNA HELICASE FAMILY MEMBER"/>
    <property type="match status" value="1"/>
</dbReference>
<evidence type="ECO:0000256" key="8">
    <source>
        <dbReference type="ARBA" id="ARBA00034617"/>
    </source>
</evidence>
<proteinExistence type="inferred from homology"/>
<dbReference type="CDD" id="cd17932">
    <property type="entry name" value="DEXQc_UvrD"/>
    <property type="match status" value="1"/>
</dbReference>
<dbReference type="Gene3D" id="3.40.50.300">
    <property type="entry name" value="P-loop containing nucleotide triphosphate hydrolases"/>
    <property type="match status" value="2"/>
</dbReference>
<dbReference type="Gene3D" id="1.10.486.10">
    <property type="entry name" value="PCRA, domain 4"/>
    <property type="match status" value="1"/>
</dbReference>
<dbReference type="GO" id="GO:0043138">
    <property type="term" value="F:3'-5' DNA helicase activity"/>
    <property type="evidence" value="ECO:0007669"/>
    <property type="project" value="UniProtKB-EC"/>
</dbReference>
<dbReference type="InterPro" id="IPR014016">
    <property type="entry name" value="UvrD-like_ATP-bd"/>
</dbReference>
<evidence type="ECO:0000256" key="6">
    <source>
        <dbReference type="ARBA" id="ARBA00023125"/>
    </source>
</evidence>
<comment type="similarity">
    <text evidence="1">Belongs to the helicase family. UvrD subfamily.</text>
</comment>
<dbReference type="Gene3D" id="1.10.10.160">
    <property type="match status" value="1"/>
</dbReference>
<dbReference type="GO" id="GO:0016887">
    <property type="term" value="F:ATP hydrolysis activity"/>
    <property type="evidence" value="ECO:0007669"/>
    <property type="project" value="RHEA"/>
</dbReference>
<evidence type="ECO:0000259" key="14">
    <source>
        <dbReference type="PROSITE" id="PS51217"/>
    </source>
</evidence>
<dbReference type="SUPFAM" id="SSF52540">
    <property type="entry name" value="P-loop containing nucleoside triphosphate hydrolases"/>
    <property type="match status" value="1"/>
</dbReference>
<evidence type="ECO:0000256" key="9">
    <source>
        <dbReference type="ARBA" id="ARBA00034808"/>
    </source>
</evidence>
<dbReference type="EC" id="5.6.2.4" evidence="9"/>
<evidence type="ECO:0000256" key="5">
    <source>
        <dbReference type="ARBA" id="ARBA00022840"/>
    </source>
</evidence>
<feature type="domain" description="UvrD-like helicase C-terminal" evidence="14">
    <location>
        <begin position="315"/>
        <end position="592"/>
    </location>
</feature>
<keyword evidence="5 12" id="KW-0067">ATP-binding</keyword>
<evidence type="ECO:0000313" key="16">
    <source>
        <dbReference type="Proteomes" id="UP000315750"/>
    </source>
</evidence>
<sequence>MEKTERAAYIFSSHSLVKHQQPTNRFADSMSSYSSHVASLNEAQREAVMHVDGPLLILAGPGSGKTRVVTHRIAHLLECGVAARQILALTFTNKAASEMQNRVQALVPGQPVWVSTFHRFGARILREFGELVGLRPNFTIYDTSDSKQVLKRVIEAQQVSTMNYSVDRIATAISGAKNNLIRPEAYQPHRQSVLSSVVAQVYPAYQERMLQSAAVDFDDLLMHVATLLYDNPEIRQQLDSRFRYVLVDEYQDTNQAQYVILKALSHDYPNLAATGDPDQSIYGWRGADISNILNFENDFPEVKIVRLEQNYRSTKRILRVADELIAYNTRRKKKSLFTENDEGNPVRLVAYADQDLEASDIADQIRGTIERGERSASDFAIFYRVNALSRSLERALRKAGVPYQMVRGQEFYGRKEIKDLLAYCQLANNPQDDVAFDRAVSAPTRGVGKKSIERLNMHAYRYGTSLLDAARECKLIEGLTKRASNSLTGFVTLIDKLSAVAGESVEEVIGTALEESGYKESLRKSEDVEDQSRLENVEELLTDARQFDEQSESTGDGGLETYLERTWLVNETDNWENDADKVTLMTLHATKGLEFPVVYLIATEDGILPHERSLDSVDQLEEERRLAFVGITRAEQELQLSYARIREFRGQRRVAIPSKFLMEMPRHELQMGEADNIDLSFDVDEYDGYDEEPDYDEQVFELDHGPEHDKPKPPVSLPAMQTAAQLDAGGTNPKPHKRVSPDVFVQGMTVVHPEFGPGKIIALGGSGAGRKATVQFAMAGERKFVLAHSPLRPANS</sequence>
<dbReference type="CDD" id="cd18807">
    <property type="entry name" value="SF1_C_UvrD"/>
    <property type="match status" value="1"/>
</dbReference>
<organism evidence="15 16">
    <name type="scientific">Aeoliella mucimassa</name>
    <dbReference type="NCBI Taxonomy" id="2527972"/>
    <lineage>
        <taxon>Bacteria</taxon>
        <taxon>Pseudomonadati</taxon>
        <taxon>Planctomycetota</taxon>
        <taxon>Planctomycetia</taxon>
        <taxon>Pirellulales</taxon>
        <taxon>Lacipirellulaceae</taxon>
        <taxon>Aeoliella</taxon>
    </lineage>
</organism>
<dbReference type="Proteomes" id="UP000315750">
    <property type="component" value="Chromosome"/>
</dbReference>
<dbReference type="PROSITE" id="PS51198">
    <property type="entry name" value="UVRD_HELICASE_ATP_BIND"/>
    <property type="match status" value="1"/>
</dbReference>
<accession>A0A518ALI1</accession>
<feature type="domain" description="UvrD-like helicase ATP-binding" evidence="13">
    <location>
        <begin position="38"/>
        <end position="314"/>
    </location>
</feature>
<dbReference type="GO" id="GO:0033202">
    <property type="term" value="C:DNA helicase complex"/>
    <property type="evidence" value="ECO:0007669"/>
    <property type="project" value="TreeGrafter"/>
</dbReference>
<keyword evidence="6" id="KW-0238">DNA-binding</keyword>
<dbReference type="Pfam" id="PF00580">
    <property type="entry name" value="UvrD-helicase"/>
    <property type="match status" value="1"/>
</dbReference>
<feature type="binding site" evidence="12">
    <location>
        <begin position="59"/>
        <end position="66"/>
    </location>
    <ligand>
        <name>ATP</name>
        <dbReference type="ChEBI" id="CHEBI:30616"/>
    </ligand>
</feature>
<keyword evidence="2 12" id="KW-0547">Nucleotide-binding</keyword>
<dbReference type="InterPro" id="IPR027417">
    <property type="entry name" value="P-loop_NTPase"/>
</dbReference>
<evidence type="ECO:0000256" key="1">
    <source>
        <dbReference type="ARBA" id="ARBA00009922"/>
    </source>
</evidence>